<dbReference type="Proteomes" id="UP000017837">
    <property type="component" value="Unassembled WGS sequence"/>
</dbReference>
<comment type="caution">
    <text evidence="1">The sequence shown here is derived from an EMBL/GenBank/DDBJ whole genome shotgun (WGS) entry which is preliminary data.</text>
</comment>
<reference evidence="1 2" key="1">
    <citation type="journal article" date="2014" name="Nature">
        <title>Sequential evolution of bacterial morphology by co-option of a developmental regulator.</title>
        <authorList>
            <person name="Jiang C."/>
            <person name="Brown P.J."/>
            <person name="Ducret A."/>
            <person name="Brun Y.V."/>
        </authorList>
    </citation>
    <scope>NUCLEOTIDE SEQUENCE [LARGE SCALE GENOMIC DNA]</scope>
    <source>
        <strain evidence="1 2">DSM 16100</strain>
    </source>
</reference>
<dbReference type="PATRIC" id="fig|1121022.4.peg.2773"/>
<dbReference type="AlphaFoldDB" id="V4PNF2"/>
<keyword evidence="2" id="KW-1185">Reference proteome</keyword>
<dbReference type="EMBL" id="AWGB01000028">
    <property type="protein sequence ID" value="ESQ89781.1"/>
    <property type="molecule type" value="Genomic_DNA"/>
</dbReference>
<evidence type="ECO:0000313" key="2">
    <source>
        <dbReference type="Proteomes" id="UP000017837"/>
    </source>
</evidence>
<dbReference type="Pfam" id="PF11459">
    <property type="entry name" value="AbiEi_3"/>
    <property type="match status" value="1"/>
</dbReference>
<sequence length="50" mass="5235">MAERAQLPVMSHLGPSKVNLGSGDRALAVGGAYVGKYQLILPKELVANVD</sequence>
<evidence type="ECO:0000313" key="1">
    <source>
        <dbReference type="EMBL" id="ESQ89781.1"/>
    </source>
</evidence>
<organism evidence="1 2">
    <name type="scientific">Asticcacaulis benevestitus DSM 16100 = ATCC BAA-896</name>
    <dbReference type="NCBI Taxonomy" id="1121022"/>
    <lineage>
        <taxon>Bacteria</taxon>
        <taxon>Pseudomonadati</taxon>
        <taxon>Pseudomonadota</taxon>
        <taxon>Alphaproteobacteria</taxon>
        <taxon>Caulobacterales</taxon>
        <taxon>Caulobacteraceae</taxon>
        <taxon>Asticcacaulis</taxon>
    </lineage>
</organism>
<accession>V4PNF2</accession>
<dbReference type="InterPro" id="IPR021561">
    <property type="entry name" value="AbiEi_3"/>
</dbReference>
<proteinExistence type="predicted"/>
<protein>
    <submittedName>
        <fullName evidence="1">Uncharacterized protein</fullName>
    </submittedName>
</protein>
<gene>
    <name evidence="1" type="ORF">ABENE_13645</name>
</gene>
<name>V4PNF2_9CAUL</name>